<feature type="region of interest" description="Disordered" evidence="1">
    <location>
        <begin position="1"/>
        <end position="593"/>
    </location>
</feature>
<evidence type="ECO:0000313" key="3">
    <source>
        <dbReference type="Proteomes" id="UP001295740"/>
    </source>
</evidence>
<comment type="caution">
    <text evidence="2">The sequence shown here is derived from an EMBL/GenBank/DDBJ whole genome shotgun (WGS) entry which is preliminary data.</text>
</comment>
<keyword evidence="3" id="KW-1185">Reference proteome</keyword>
<dbReference type="Proteomes" id="UP001295740">
    <property type="component" value="Unassembled WGS sequence"/>
</dbReference>
<feature type="compositionally biased region" description="Low complexity" evidence="1">
    <location>
        <begin position="289"/>
        <end position="298"/>
    </location>
</feature>
<feature type="compositionally biased region" description="Low complexity" evidence="1">
    <location>
        <begin position="99"/>
        <end position="108"/>
    </location>
</feature>
<feature type="compositionally biased region" description="Basic and acidic residues" evidence="1">
    <location>
        <begin position="33"/>
        <end position="53"/>
    </location>
</feature>
<evidence type="ECO:0000256" key="1">
    <source>
        <dbReference type="SAM" id="MobiDB-lite"/>
    </source>
</evidence>
<proteinExistence type="predicted"/>
<organism evidence="2 3">
    <name type="scientific">Anthostomella pinea</name>
    <dbReference type="NCBI Taxonomy" id="933095"/>
    <lineage>
        <taxon>Eukaryota</taxon>
        <taxon>Fungi</taxon>
        <taxon>Dikarya</taxon>
        <taxon>Ascomycota</taxon>
        <taxon>Pezizomycotina</taxon>
        <taxon>Sordariomycetes</taxon>
        <taxon>Xylariomycetidae</taxon>
        <taxon>Xylariales</taxon>
        <taxon>Xylariaceae</taxon>
        <taxon>Anthostomella</taxon>
    </lineage>
</organism>
<feature type="compositionally biased region" description="Polar residues" evidence="1">
    <location>
        <begin position="413"/>
        <end position="430"/>
    </location>
</feature>
<feature type="compositionally biased region" description="Low complexity" evidence="1">
    <location>
        <begin position="9"/>
        <end position="20"/>
    </location>
</feature>
<feature type="compositionally biased region" description="Polar residues" evidence="1">
    <location>
        <begin position="198"/>
        <end position="210"/>
    </location>
</feature>
<sequence>MPRPRRTRAAPARAAKATNPTPAPVPAPAHKQPAREPSSDIYDVSDREKERAAARRQSVELGSARRRRSASSVNSQQAYAIEKARQRRDTAMDRLENVTSTEDSAAAEDSADKSDNSIEVGRRATATPPQGRLTSMSGLDLDDEMFDDLNTTYDTAGPASAHRSVDTSTLSVTHFRRRPRAGSFLSRDEGPIRPPSRTGPNTPGLSSTFNIGVFKRRAREPSILGTAQKPRPQRPEPEHESELEQEEEEEEEEELTGEGEENEAIDEDAFAPEAESTPFRRSKRRSGEAEAATSSSANSKKRKSTEGHERRLRSSPYEIDDPIRESVEQEDTSDIGIRDSVEQEDAGEIESPQPSLPRELDRPSTPIMDEELMAPPLSSGSSGDEPEIWPPLQALAKGRTRRAVSALRRTPVPNDNVSDMSSPPSLTYSPNYAEPSPPPARAAKPKRKAATKPEPKVTTADLKGMLPRRRQRNARADPFGIDDDSEAEVDISGLGNDDDELSHLDVRARRRPARAAANNQSTTRGRSATRDKGKQTSGSTNKPARRTYGRSSDKENHDNADEEEVEEEDDDTLGPAGEAEEGVEESSQEMLARMGDELKNASRKFKEVDKWELEYEEMTQSSSPGAR</sequence>
<feature type="compositionally biased region" description="Acidic residues" evidence="1">
    <location>
        <begin position="560"/>
        <end position="587"/>
    </location>
</feature>
<evidence type="ECO:0000313" key="2">
    <source>
        <dbReference type="EMBL" id="CAJ2509981.1"/>
    </source>
</evidence>
<protein>
    <submittedName>
        <fullName evidence="2">Uu.00g058810.m01.CDS01</fullName>
    </submittedName>
</protein>
<dbReference type="AlphaFoldDB" id="A0AAI8VS01"/>
<feature type="compositionally biased region" description="Basic and acidic residues" evidence="1">
    <location>
        <begin position="82"/>
        <end position="96"/>
    </location>
</feature>
<name>A0AAI8VS01_9PEZI</name>
<dbReference type="EMBL" id="CAUWAG010000013">
    <property type="protein sequence ID" value="CAJ2509981.1"/>
    <property type="molecule type" value="Genomic_DNA"/>
</dbReference>
<feature type="compositionally biased region" description="Basic and acidic residues" evidence="1">
    <location>
        <begin position="233"/>
        <end position="242"/>
    </location>
</feature>
<feature type="compositionally biased region" description="Basic and acidic residues" evidence="1">
    <location>
        <begin position="110"/>
        <end position="122"/>
    </location>
</feature>
<gene>
    <name evidence="2" type="ORF">KHLLAP_LOCUS10449</name>
</gene>
<feature type="compositionally biased region" description="Acidic residues" evidence="1">
    <location>
        <begin position="243"/>
        <end position="270"/>
    </location>
</feature>
<feature type="compositionally biased region" description="Acidic residues" evidence="1">
    <location>
        <begin position="480"/>
        <end position="489"/>
    </location>
</feature>
<accession>A0AAI8VS01</accession>
<reference evidence="2" key="1">
    <citation type="submission" date="2023-10" db="EMBL/GenBank/DDBJ databases">
        <authorList>
            <person name="Hackl T."/>
        </authorList>
    </citation>
    <scope>NUCLEOTIDE SEQUENCE</scope>
</reference>